<sequence length="114" mass="13012">MTIEFMPNEADSTLTERYQTTVPAPVRKALQLKRRDRIHYSIRSNGEVVLTRAEEPPAADPVITSFLHFLQSDMQKNPENLRFLTTATLAEAQRLTANIEVDLDEKLPEDDDDV</sequence>
<reference evidence="4" key="1">
    <citation type="journal article" date="2019" name="Int. J. Syst. Evol. Microbiol.">
        <title>The Global Catalogue of Microorganisms (GCM) 10K type strain sequencing project: providing services to taxonomists for standard genome sequencing and annotation.</title>
        <authorList>
            <consortium name="The Broad Institute Genomics Platform"/>
            <consortium name="The Broad Institute Genome Sequencing Center for Infectious Disease"/>
            <person name="Wu L."/>
            <person name="Ma J."/>
        </authorList>
    </citation>
    <scope>NUCLEOTIDE SEQUENCE [LARGE SCALE GENOMIC DNA]</scope>
    <source>
        <strain evidence="4">KCTC 32998</strain>
    </source>
</reference>
<dbReference type="Proteomes" id="UP000646745">
    <property type="component" value="Unassembled WGS sequence"/>
</dbReference>
<dbReference type="Gene3D" id="2.10.260.10">
    <property type="match status" value="1"/>
</dbReference>
<evidence type="ECO:0000313" key="3">
    <source>
        <dbReference type="EMBL" id="GHB12348.1"/>
    </source>
</evidence>
<keyword evidence="1" id="KW-0238">DNA-binding</keyword>
<dbReference type="InterPro" id="IPR007159">
    <property type="entry name" value="SpoVT-AbrB_dom"/>
</dbReference>
<comment type="caution">
    <text evidence="3">The sequence shown here is derived from an EMBL/GenBank/DDBJ whole genome shotgun (WGS) entry which is preliminary data.</text>
</comment>
<organism evidence="3 4">
    <name type="scientific">Salinicola rhizosphaerae</name>
    <dbReference type="NCBI Taxonomy" id="1443141"/>
    <lineage>
        <taxon>Bacteria</taxon>
        <taxon>Pseudomonadati</taxon>
        <taxon>Pseudomonadota</taxon>
        <taxon>Gammaproteobacteria</taxon>
        <taxon>Oceanospirillales</taxon>
        <taxon>Halomonadaceae</taxon>
        <taxon>Salinicola</taxon>
    </lineage>
</organism>
<dbReference type="PROSITE" id="PS51740">
    <property type="entry name" value="SPOVT_ABRB"/>
    <property type="match status" value="1"/>
</dbReference>
<accession>A0ABQ3DQT0</accession>
<dbReference type="SUPFAM" id="SSF89447">
    <property type="entry name" value="AbrB/MazE/MraZ-like"/>
    <property type="match status" value="1"/>
</dbReference>
<gene>
    <name evidence="3" type="ORF">GCM10009038_07650</name>
</gene>
<dbReference type="RefSeq" id="WP_229808914.1">
    <property type="nucleotide sequence ID" value="NZ_BMZI01000002.1"/>
</dbReference>
<evidence type="ECO:0000256" key="1">
    <source>
        <dbReference type="PROSITE-ProRule" id="PRU01076"/>
    </source>
</evidence>
<evidence type="ECO:0000259" key="2">
    <source>
        <dbReference type="PROSITE" id="PS51740"/>
    </source>
</evidence>
<evidence type="ECO:0000313" key="4">
    <source>
        <dbReference type="Proteomes" id="UP000646745"/>
    </source>
</evidence>
<dbReference type="InterPro" id="IPR031848">
    <property type="entry name" value="PrlF_antitoxin"/>
</dbReference>
<proteinExistence type="predicted"/>
<dbReference type="InterPro" id="IPR037914">
    <property type="entry name" value="SpoVT-AbrB_sf"/>
</dbReference>
<name>A0ABQ3DQT0_9GAMM</name>
<dbReference type="Pfam" id="PF15937">
    <property type="entry name" value="PrlF_antitoxin"/>
    <property type="match status" value="1"/>
</dbReference>
<dbReference type="EMBL" id="BMZI01000002">
    <property type="protein sequence ID" value="GHB12348.1"/>
    <property type="molecule type" value="Genomic_DNA"/>
</dbReference>
<keyword evidence="4" id="KW-1185">Reference proteome</keyword>
<protein>
    <recommendedName>
        <fullName evidence="2">SpoVT-AbrB domain-containing protein</fullName>
    </recommendedName>
</protein>
<dbReference type="NCBIfam" id="NF007429">
    <property type="entry name" value="PRK09974.1"/>
    <property type="match status" value="1"/>
</dbReference>
<feature type="domain" description="SpoVT-AbrB" evidence="2">
    <location>
        <begin position="9"/>
        <end position="55"/>
    </location>
</feature>